<keyword evidence="3" id="KW-1185">Reference proteome</keyword>
<feature type="transmembrane region" description="Helical" evidence="1">
    <location>
        <begin position="255"/>
        <end position="276"/>
    </location>
</feature>
<feature type="transmembrane region" description="Helical" evidence="1">
    <location>
        <begin position="204"/>
        <end position="225"/>
    </location>
</feature>
<evidence type="ECO:0000313" key="3">
    <source>
        <dbReference type="Proteomes" id="UP000266841"/>
    </source>
</evidence>
<keyword evidence="1" id="KW-0472">Membrane</keyword>
<gene>
    <name evidence="2" type="ORF">THAOC_19005</name>
</gene>
<name>K0SHW3_THAOC</name>
<evidence type="ECO:0000313" key="2">
    <source>
        <dbReference type="EMBL" id="EJK60606.1"/>
    </source>
</evidence>
<sequence length="335" mass="35475">IDRGGSDDFGDDGQHLVVAFLSAAPTKPCVLGFQHGVSPSQLSNLGNGNALRGRLEALRARGIELSIIITAKDQDKLSKPPGLAGLARSRCFSISTYIQGFSSSALPFAYNSWLTRRAETATACSLACLQTAVTAKNKQTLRMASQIELPSGGAGETAEFYDHLLGDGNTSSTNEPGLARAWPNSIGMAVHFSEQVGQFGFSSFGFFAVTLGVLVQSIASLGLLAKPSLGHVWCPLLIGWVASGQPVLYGQLANFELFCGSLSIVGGLCLLMAHLQKESDSEEGKSKRTQHLPSGHGTYWSVTLAILLHVPSMAIPFFDDGVRGQWSGGLPVEVH</sequence>
<feature type="non-terminal residue" evidence="2">
    <location>
        <position position="1"/>
    </location>
</feature>
<reference evidence="2 3" key="1">
    <citation type="journal article" date="2012" name="Genome Biol.">
        <title>Genome and low-iron response of an oceanic diatom adapted to chronic iron limitation.</title>
        <authorList>
            <person name="Lommer M."/>
            <person name="Specht M."/>
            <person name="Roy A.S."/>
            <person name="Kraemer L."/>
            <person name="Andreson R."/>
            <person name="Gutowska M.A."/>
            <person name="Wolf J."/>
            <person name="Bergner S.V."/>
            <person name="Schilhabel M.B."/>
            <person name="Klostermeier U.C."/>
            <person name="Beiko R.G."/>
            <person name="Rosenstiel P."/>
            <person name="Hippler M."/>
            <person name="Laroche J."/>
        </authorList>
    </citation>
    <scope>NUCLEOTIDE SEQUENCE [LARGE SCALE GENOMIC DNA]</scope>
    <source>
        <strain evidence="2 3">CCMP1005</strain>
    </source>
</reference>
<protein>
    <submittedName>
        <fullName evidence="2">Uncharacterized protein</fullName>
    </submittedName>
</protein>
<feature type="transmembrane region" description="Helical" evidence="1">
    <location>
        <begin position="297"/>
        <end position="318"/>
    </location>
</feature>
<organism evidence="2 3">
    <name type="scientific">Thalassiosira oceanica</name>
    <name type="common">Marine diatom</name>
    <dbReference type="NCBI Taxonomy" id="159749"/>
    <lineage>
        <taxon>Eukaryota</taxon>
        <taxon>Sar</taxon>
        <taxon>Stramenopiles</taxon>
        <taxon>Ochrophyta</taxon>
        <taxon>Bacillariophyta</taxon>
        <taxon>Coscinodiscophyceae</taxon>
        <taxon>Thalassiosirophycidae</taxon>
        <taxon>Thalassiosirales</taxon>
        <taxon>Thalassiosiraceae</taxon>
        <taxon>Thalassiosira</taxon>
    </lineage>
</organism>
<comment type="caution">
    <text evidence="2">The sequence shown here is derived from an EMBL/GenBank/DDBJ whole genome shotgun (WGS) entry which is preliminary data.</text>
</comment>
<dbReference type="Proteomes" id="UP000266841">
    <property type="component" value="Unassembled WGS sequence"/>
</dbReference>
<dbReference type="OrthoDB" id="201476at2759"/>
<dbReference type="AlphaFoldDB" id="K0SHW3"/>
<keyword evidence="1" id="KW-1133">Transmembrane helix</keyword>
<proteinExistence type="predicted"/>
<accession>K0SHW3</accession>
<feature type="transmembrane region" description="Helical" evidence="1">
    <location>
        <begin position="232"/>
        <end position="249"/>
    </location>
</feature>
<keyword evidence="1" id="KW-0812">Transmembrane</keyword>
<evidence type="ECO:0000256" key="1">
    <source>
        <dbReference type="SAM" id="Phobius"/>
    </source>
</evidence>
<dbReference type="EMBL" id="AGNL01020867">
    <property type="protein sequence ID" value="EJK60606.1"/>
    <property type="molecule type" value="Genomic_DNA"/>
</dbReference>